<dbReference type="AlphaFoldDB" id="A0A927FBM0"/>
<keyword evidence="5" id="KW-0662">Pyridine nucleotide biosynthesis</keyword>
<evidence type="ECO:0000259" key="10">
    <source>
        <dbReference type="Pfam" id="PF01729"/>
    </source>
</evidence>
<feature type="domain" description="Quinolinate phosphoribosyl transferase C-terminal" evidence="10">
    <location>
        <begin position="133"/>
        <end position="302"/>
    </location>
</feature>
<dbReference type="NCBIfam" id="TIGR00078">
    <property type="entry name" value="nadC"/>
    <property type="match status" value="1"/>
</dbReference>
<feature type="domain" description="Quinolinate phosphoribosyl transferase N-terminal" evidence="11">
    <location>
        <begin position="51"/>
        <end position="131"/>
    </location>
</feature>
<dbReference type="RefSeq" id="WP_191619189.1">
    <property type="nucleotide sequence ID" value="NZ_JACYFG010000051.1"/>
</dbReference>
<evidence type="ECO:0000256" key="6">
    <source>
        <dbReference type="ARBA" id="ARBA00022676"/>
    </source>
</evidence>
<dbReference type="Proteomes" id="UP000622317">
    <property type="component" value="Unassembled WGS sequence"/>
</dbReference>
<dbReference type="SUPFAM" id="SSF51690">
    <property type="entry name" value="Nicotinate/Quinolinate PRTase C-terminal domain-like"/>
    <property type="match status" value="1"/>
</dbReference>
<evidence type="ECO:0000256" key="4">
    <source>
        <dbReference type="ARBA" id="ARBA00011944"/>
    </source>
</evidence>
<dbReference type="GO" id="GO:0004514">
    <property type="term" value="F:nicotinate-nucleotide diphosphorylase (carboxylating) activity"/>
    <property type="evidence" value="ECO:0007669"/>
    <property type="project" value="UniProtKB-EC"/>
</dbReference>
<reference evidence="12" key="1">
    <citation type="submission" date="2020-09" db="EMBL/GenBank/DDBJ databases">
        <title>Pelagicoccus enzymogenes sp. nov. with an EPS production, isolated from marine sediment.</title>
        <authorList>
            <person name="Feng X."/>
        </authorList>
    </citation>
    <scope>NUCLEOTIDE SEQUENCE</scope>
    <source>
        <strain evidence="12">NFK12</strain>
    </source>
</reference>
<evidence type="ECO:0000313" key="13">
    <source>
        <dbReference type="Proteomes" id="UP000622317"/>
    </source>
</evidence>
<dbReference type="SUPFAM" id="SSF54675">
    <property type="entry name" value="Nicotinate/Quinolinate PRTase N-terminal domain-like"/>
    <property type="match status" value="1"/>
</dbReference>
<dbReference type="Pfam" id="PF01729">
    <property type="entry name" value="QRPTase_C"/>
    <property type="match status" value="1"/>
</dbReference>
<keyword evidence="6 9" id="KW-0328">Glycosyltransferase</keyword>
<dbReference type="PIRSF" id="PIRSF006250">
    <property type="entry name" value="NadC_ModD"/>
    <property type="match status" value="1"/>
</dbReference>
<organism evidence="12 13">
    <name type="scientific">Pelagicoccus enzymogenes</name>
    <dbReference type="NCBI Taxonomy" id="2773457"/>
    <lineage>
        <taxon>Bacteria</taxon>
        <taxon>Pseudomonadati</taxon>
        <taxon>Verrucomicrobiota</taxon>
        <taxon>Opitutia</taxon>
        <taxon>Puniceicoccales</taxon>
        <taxon>Pelagicoccaceae</taxon>
        <taxon>Pelagicoccus</taxon>
    </lineage>
</organism>
<keyword evidence="7 9" id="KW-0808">Transferase</keyword>
<dbReference type="InterPro" id="IPR022412">
    <property type="entry name" value="Quinolinate_PRibosylTrfase_N"/>
</dbReference>
<dbReference type="InterPro" id="IPR037128">
    <property type="entry name" value="Quinolinate_PRibosylTase_N_sf"/>
</dbReference>
<evidence type="ECO:0000313" key="12">
    <source>
        <dbReference type="EMBL" id="MBD5782123.1"/>
    </source>
</evidence>
<evidence type="ECO:0000256" key="5">
    <source>
        <dbReference type="ARBA" id="ARBA00022642"/>
    </source>
</evidence>
<proteinExistence type="inferred from homology"/>
<dbReference type="Gene3D" id="3.90.1170.20">
    <property type="entry name" value="Quinolinate phosphoribosyl transferase, N-terminal domain"/>
    <property type="match status" value="1"/>
</dbReference>
<evidence type="ECO:0000256" key="8">
    <source>
        <dbReference type="ARBA" id="ARBA00033102"/>
    </source>
</evidence>
<dbReference type="InterPro" id="IPR027277">
    <property type="entry name" value="NadC/ModD"/>
</dbReference>
<comment type="caution">
    <text evidence="12">The sequence shown here is derived from an EMBL/GenBank/DDBJ whole genome shotgun (WGS) entry which is preliminary data.</text>
</comment>
<evidence type="ECO:0000256" key="2">
    <source>
        <dbReference type="ARBA" id="ARBA00004893"/>
    </source>
</evidence>
<evidence type="ECO:0000256" key="3">
    <source>
        <dbReference type="ARBA" id="ARBA00009400"/>
    </source>
</evidence>
<evidence type="ECO:0000256" key="1">
    <source>
        <dbReference type="ARBA" id="ARBA00003237"/>
    </source>
</evidence>
<dbReference type="Pfam" id="PF02749">
    <property type="entry name" value="QRPTase_N"/>
    <property type="match status" value="1"/>
</dbReference>
<evidence type="ECO:0000256" key="9">
    <source>
        <dbReference type="PIRNR" id="PIRNR006250"/>
    </source>
</evidence>
<dbReference type="CDD" id="cd01572">
    <property type="entry name" value="QPRTase"/>
    <property type="match status" value="1"/>
</dbReference>
<comment type="function">
    <text evidence="1">Involved in the catabolism of quinolinic acid (QA).</text>
</comment>
<accession>A0A927FBM0</accession>
<comment type="pathway">
    <text evidence="2">Cofactor biosynthesis; NAD(+) biosynthesis; nicotinate D-ribonucleotide from quinolinate: step 1/1.</text>
</comment>
<evidence type="ECO:0000259" key="11">
    <source>
        <dbReference type="Pfam" id="PF02749"/>
    </source>
</evidence>
<comment type="similarity">
    <text evidence="3 9">Belongs to the NadC/ModD family.</text>
</comment>
<dbReference type="InterPro" id="IPR004393">
    <property type="entry name" value="NadC"/>
</dbReference>
<dbReference type="PANTHER" id="PTHR32179:SF3">
    <property type="entry name" value="NICOTINATE-NUCLEOTIDE PYROPHOSPHORYLASE [CARBOXYLATING]"/>
    <property type="match status" value="1"/>
</dbReference>
<dbReference type="PANTHER" id="PTHR32179">
    <property type="entry name" value="NICOTINATE-NUCLEOTIDE PYROPHOSPHORYLASE [CARBOXYLATING]"/>
    <property type="match status" value="1"/>
</dbReference>
<dbReference type="Gene3D" id="3.20.20.70">
    <property type="entry name" value="Aldolase class I"/>
    <property type="match status" value="1"/>
</dbReference>
<sequence length="303" mass="32486">MKKPERCCQRLTWADLDLAPLQTLIQLAKSEDLAGGGLSRGTDTPGDHSSALLDADQTVKTTLRARSPITLCGVELAPHVLAAYDPKLAFAAAAADGDTLARGDAIGTVSGPARSLLSAERPLLNFLQKLSGVATLTQRYVDALGNSSTRLLDTRKTTPGYRTLEKYAVACGGGWNHRIGLFDRVMLKDNHLAAFGENPRQSAIDAVAESRRRHPQILVEMEVDTLEQIEHALAARVDIILLDNFSVDQLKQAVTLIGDRAVTEASGGITIESLPELAKLGLDFISTGATVHQSTWIDIGLDS</sequence>
<dbReference type="GO" id="GO:0009435">
    <property type="term" value="P:NAD+ biosynthetic process"/>
    <property type="evidence" value="ECO:0007669"/>
    <property type="project" value="InterPro"/>
</dbReference>
<dbReference type="FunFam" id="3.20.20.70:FF:000030">
    <property type="entry name" value="Nicotinate-nucleotide pyrophosphorylase, carboxylating"/>
    <property type="match status" value="1"/>
</dbReference>
<dbReference type="InterPro" id="IPR013785">
    <property type="entry name" value="Aldolase_TIM"/>
</dbReference>
<dbReference type="EMBL" id="JACYFG010000051">
    <property type="protein sequence ID" value="MBD5782123.1"/>
    <property type="molecule type" value="Genomic_DNA"/>
</dbReference>
<protein>
    <recommendedName>
        <fullName evidence="4">nicotinate-nucleotide diphosphorylase (carboxylating)</fullName>
        <ecNumber evidence="4">2.4.2.19</ecNumber>
    </recommendedName>
    <alternativeName>
        <fullName evidence="8">Quinolinate phosphoribosyltransferase [decarboxylating]</fullName>
    </alternativeName>
</protein>
<dbReference type="GO" id="GO:0005737">
    <property type="term" value="C:cytoplasm"/>
    <property type="evidence" value="ECO:0007669"/>
    <property type="project" value="TreeGrafter"/>
</dbReference>
<name>A0A927FBM0_9BACT</name>
<dbReference type="InterPro" id="IPR002638">
    <property type="entry name" value="Quinolinate_PRibosylTrfase_C"/>
</dbReference>
<dbReference type="EC" id="2.4.2.19" evidence="4"/>
<keyword evidence="13" id="KW-1185">Reference proteome</keyword>
<evidence type="ECO:0000256" key="7">
    <source>
        <dbReference type="ARBA" id="ARBA00022679"/>
    </source>
</evidence>
<gene>
    <name evidence="12" type="primary">nadC</name>
    <name evidence="12" type="ORF">IEN85_21675</name>
</gene>
<dbReference type="InterPro" id="IPR036068">
    <property type="entry name" value="Nicotinate_pribotase-like_C"/>
</dbReference>
<dbReference type="GO" id="GO:0034213">
    <property type="term" value="P:quinolinate catabolic process"/>
    <property type="evidence" value="ECO:0007669"/>
    <property type="project" value="TreeGrafter"/>
</dbReference>